<evidence type="ECO:0000313" key="10">
    <source>
        <dbReference type="Proteomes" id="UP001221898"/>
    </source>
</evidence>
<dbReference type="GO" id="GO:0004896">
    <property type="term" value="F:cytokine receptor activity"/>
    <property type="evidence" value="ECO:0007669"/>
    <property type="project" value="InterPro"/>
</dbReference>
<evidence type="ECO:0000256" key="7">
    <source>
        <dbReference type="SAM" id="Phobius"/>
    </source>
</evidence>
<dbReference type="SUPFAM" id="SSF49265">
    <property type="entry name" value="Fibronectin type III"/>
    <property type="match status" value="2"/>
</dbReference>
<evidence type="ECO:0000259" key="8">
    <source>
        <dbReference type="Pfam" id="PF09238"/>
    </source>
</evidence>
<dbReference type="InterPro" id="IPR036116">
    <property type="entry name" value="FN3_sf"/>
</dbReference>
<keyword evidence="2 7" id="KW-0812">Transmembrane</keyword>
<evidence type="ECO:0000256" key="2">
    <source>
        <dbReference type="ARBA" id="ARBA00022692"/>
    </source>
</evidence>
<comment type="caution">
    <text evidence="9">The sequence shown here is derived from an EMBL/GenBank/DDBJ whole genome shotgun (WGS) entry which is preliminary data.</text>
</comment>
<dbReference type="EMBL" id="JAINUG010000152">
    <property type="protein sequence ID" value="KAJ8391831.1"/>
    <property type="molecule type" value="Genomic_DNA"/>
</dbReference>
<dbReference type="Proteomes" id="UP001221898">
    <property type="component" value="Unassembled WGS sequence"/>
</dbReference>
<dbReference type="InterPro" id="IPR015319">
    <property type="entry name" value="IL-4_rcpt-alpha_N"/>
</dbReference>
<keyword evidence="10" id="KW-1185">Reference proteome</keyword>
<dbReference type="PANTHER" id="PTHR23037:SF42">
    <property type="entry name" value="CYTOKINE RECEPTOR COMMON SUBUNIT GAMMA ISOFORM X1-RELATED"/>
    <property type="match status" value="1"/>
</dbReference>
<protein>
    <recommendedName>
        <fullName evidence="8">Interleukin-4 receptor alpha N-terminal domain-containing protein</fullName>
    </recommendedName>
</protein>
<dbReference type="PANTHER" id="PTHR23037">
    <property type="entry name" value="CYTOKINE RECEPTOR"/>
    <property type="match status" value="1"/>
</dbReference>
<dbReference type="AlphaFoldDB" id="A0AAD7RWS1"/>
<evidence type="ECO:0000256" key="5">
    <source>
        <dbReference type="ARBA" id="ARBA00023136"/>
    </source>
</evidence>
<dbReference type="GO" id="GO:0009897">
    <property type="term" value="C:external side of plasma membrane"/>
    <property type="evidence" value="ECO:0007669"/>
    <property type="project" value="TreeGrafter"/>
</dbReference>
<keyword evidence="5 7" id="KW-0472">Membrane</keyword>
<proteinExistence type="predicted"/>
<feature type="transmembrane region" description="Helical" evidence="7">
    <location>
        <begin position="32"/>
        <end position="53"/>
    </location>
</feature>
<feature type="domain" description="Interleukin-4 receptor alpha N-terminal" evidence="8">
    <location>
        <begin position="58"/>
        <end position="141"/>
    </location>
</feature>
<dbReference type="InterPro" id="IPR013783">
    <property type="entry name" value="Ig-like_fold"/>
</dbReference>
<evidence type="ECO:0000313" key="9">
    <source>
        <dbReference type="EMBL" id="KAJ8391831.1"/>
    </source>
</evidence>
<dbReference type="Gene3D" id="2.60.40.10">
    <property type="entry name" value="Immunoglobulins"/>
    <property type="match status" value="2"/>
</dbReference>
<keyword evidence="3" id="KW-0732">Signal</keyword>
<gene>
    <name evidence="9" type="ORF">AAFF_G00084470</name>
</gene>
<comment type="subcellular location">
    <subcellularLocation>
        <location evidence="1">Membrane</location>
        <topology evidence="1">Single-pass membrane protein</topology>
    </subcellularLocation>
</comment>
<name>A0AAD7RWS1_9TELE</name>
<dbReference type="GO" id="GO:0002532">
    <property type="term" value="P:production of molecular mediator involved in inflammatory response"/>
    <property type="evidence" value="ECO:0007669"/>
    <property type="project" value="InterPro"/>
</dbReference>
<organism evidence="9 10">
    <name type="scientific">Aldrovandia affinis</name>
    <dbReference type="NCBI Taxonomy" id="143900"/>
    <lineage>
        <taxon>Eukaryota</taxon>
        <taxon>Metazoa</taxon>
        <taxon>Chordata</taxon>
        <taxon>Craniata</taxon>
        <taxon>Vertebrata</taxon>
        <taxon>Euteleostomi</taxon>
        <taxon>Actinopterygii</taxon>
        <taxon>Neopterygii</taxon>
        <taxon>Teleostei</taxon>
        <taxon>Notacanthiformes</taxon>
        <taxon>Halosauridae</taxon>
        <taxon>Aldrovandia</taxon>
    </lineage>
</organism>
<keyword evidence="4 7" id="KW-1133">Transmembrane helix</keyword>
<dbReference type="Pfam" id="PF09238">
    <property type="entry name" value="IL4Ra_N"/>
    <property type="match status" value="1"/>
</dbReference>
<evidence type="ECO:0000256" key="1">
    <source>
        <dbReference type="ARBA" id="ARBA00004167"/>
    </source>
</evidence>
<keyword evidence="6" id="KW-0675">Receptor</keyword>
<sequence>MKLYFLIELTTTKTARDSKSDTTLSQPKKIRIIMCFLIFLAYISFISRISYALTGSPLNCINDFERTMVCYLTNDKPGNCSRYSLIFIPSPANELNYTCILMNNNRNSKSRFKCGCTIKMQRFVIGEEYTVDLLEGMKTVNSTRINLRKIKPKAPEILSVKLTDIGNFNVTWKTNYEDSTFTETLKIKLHYKMKGEPDEVAKTVEAYQPFQEILGSDFKASEDYVIKARSFSTEFNTQFSDWSEEVEWTIPASTQDLWKIVIPVVCLLLIVSICACRWCYKKLKARCEKIPNPAKASLDKLLHTNNKVLQPPKNPPISHICIDQVQMPRIPLSDSSRAPFDPDPDYRHASEKYSALISPADSDPKYQNDSEWSWSYSGHKSIQYSTVMNGYQSFCDVCKATVGGTDLGLRFHDSSDVEQHIEITLSCSMNPTYASLLSHGSTLDPCGEEHQALQSLLWKKTADAWFSVDSSDQAFSEVEYGEVLPQLSVMGGIFNITTCVSEYESVLKPKEEIQRERWGPFQTASSALPMQQISIDDSYHSM</sequence>
<evidence type="ECO:0000256" key="4">
    <source>
        <dbReference type="ARBA" id="ARBA00022989"/>
    </source>
</evidence>
<reference evidence="9" key="1">
    <citation type="journal article" date="2023" name="Science">
        <title>Genome structures resolve the early diversification of teleost fishes.</title>
        <authorList>
            <person name="Parey E."/>
            <person name="Louis A."/>
            <person name="Montfort J."/>
            <person name="Bouchez O."/>
            <person name="Roques C."/>
            <person name="Iampietro C."/>
            <person name="Lluch J."/>
            <person name="Castinel A."/>
            <person name="Donnadieu C."/>
            <person name="Desvignes T."/>
            <person name="Floi Bucao C."/>
            <person name="Jouanno E."/>
            <person name="Wen M."/>
            <person name="Mejri S."/>
            <person name="Dirks R."/>
            <person name="Jansen H."/>
            <person name="Henkel C."/>
            <person name="Chen W.J."/>
            <person name="Zahm M."/>
            <person name="Cabau C."/>
            <person name="Klopp C."/>
            <person name="Thompson A.W."/>
            <person name="Robinson-Rechavi M."/>
            <person name="Braasch I."/>
            <person name="Lecointre G."/>
            <person name="Bobe J."/>
            <person name="Postlethwait J.H."/>
            <person name="Berthelot C."/>
            <person name="Roest Crollius H."/>
            <person name="Guiguen Y."/>
        </authorList>
    </citation>
    <scope>NUCLEOTIDE SEQUENCE</scope>
    <source>
        <strain evidence="9">NC1722</strain>
    </source>
</reference>
<evidence type="ECO:0000256" key="6">
    <source>
        <dbReference type="ARBA" id="ARBA00023170"/>
    </source>
</evidence>
<accession>A0AAD7RWS1</accession>
<evidence type="ECO:0000256" key="3">
    <source>
        <dbReference type="ARBA" id="ARBA00022729"/>
    </source>
</evidence>
<dbReference type="GO" id="GO:0016064">
    <property type="term" value="P:immunoglobulin mediated immune response"/>
    <property type="evidence" value="ECO:0007669"/>
    <property type="project" value="TreeGrafter"/>
</dbReference>